<feature type="region of interest" description="Disordered" evidence="1">
    <location>
        <begin position="97"/>
        <end position="116"/>
    </location>
</feature>
<comment type="caution">
    <text evidence="2">The sequence shown here is derived from an EMBL/GenBank/DDBJ whole genome shotgun (WGS) entry which is preliminary data.</text>
</comment>
<evidence type="ECO:0000313" key="3">
    <source>
        <dbReference type="Proteomes" id="UP000434172"/>
    </source>
</evidence>
<sequence length="116" mass="12745">MAAATLPRNGSIVFIARVVKNSEAFHDLIGFRYSPGRVDVCPIAMADMPPNQRFLDCEVALEYNPNIGTPIRNARDEFAYHVKLPYQSTQPPVQVFRPATAAQGNSARGRAGGSRR</sequence>
<accession>A0A8H3WM68</accession>
<gene>
    <name evidence="2" type="ORF">GQ607_001464</name>
</gene>
<evidence type="ECO:0000313" key="2">
    <source>
        <dbReference type="EMBL" id="KAF0331156.1"/>
    </source>
</evidence>
<dbReference type="AlphaFoldDB" id="A0A8H3WM68"/>
<keyword evidence="3" id="KW-1185">Reference proteome</keyword>
<evidence type="ECO:0000256" key="1">
    <source>
        <dbReference type="SAM" id="MobiDB-lite"/>
    </source>
</evidence>
<organism evidence="2 3">
    <name type="scientific">Colletotrichum asianum</name>
    <dbReference type="NCBI Taxonomy" id="702518"/>
    <lineage>
        <taxon>Eukaryota</taxon>
        <taxon>Fungi</taxon>
        <taxon>Dikarya</taxon>
        <taxon>Ascomycota</taxon>
        <taxon>Pezizomycotina</taxon>
        <taxon>Sordariomycetes</taxon>
        <taxon>Hypocreomycetidae</taxon>
        <taxon>Glomerellales</taxon>
        <taxon>Glomerellaceae</taxon>
        <taxon>Colletotrichum</taxon>
        <taxon>Colletotrichum gloeosporioides species complex</taxon>
    </lineage>
</organism>
<name>A0A8H3WM68_9PEZI</name>
<protein>
    <submittedName>
        <fullName evidence="2">Uncharacterized protein</fullName>
    </submittedName>
</protein>
<reference evidence="2 3" key="1">
    <citation type="submission" date="2019-12" db="EMBL/GenBank/DDBJ databases">
        <title>A genome sequence resource for the geographically widespread anthracnose pathogen Colletotrichum asianum.</title>
        <authorList>
            <person name="Meng Y."/>
        </authorList>
    </citation>
    <scope>NUCLEOTIDE SEQUENCE [LARGE SCALE GENOMIC DNA]</scope>
    <source>
        <strain evidence="2 3">ICMP 18580</strain>
    </source>
</reference>
<dbReference type="Proteomes" id="UP000434172">
    <property type="component" value="Unassembled WGS sequence"/>
</dbReference>
<dbReference type="EMBL" id="WOWK01000004">
    <property type="protein sequence ID" value="KAF0331156.1"/>
    <property type="molecule type" value="Genomic_DNA"/>
</dbReference>
<proteinExistence type="predicted"/>